<feature type="region of interest" description="Disordered" evidence="2">
    <location>
        <begin position="1"/>
        <end position="59"/>
    </location>
</feature>
<feature type="region of interest" description="Disordered" evidence="2">
    <location>
        <begin position="559"/>
        <end position="578"/>
    </location>
</feature>
<dbReference type="InterPro" id="IPR000873">
    <property type="entry name" value="AMP-dep_synth/lig_dom"/>
</dbReference>
<dbReference type="PANTHER" id="PTHR22754">
    <property type="entry name" value="DISCO-INTERACTING PROTEIN 2 DIP2 -RELATED"/>
    <property type="match status" value="1"/>
</dbReference>
<dbReference type="Gene3D" id="3.30.300.30">
    <property type="match status" value="1"/>
</dbReference>
<feature type="compositionally biased region" description="Polar residues" evidence="2">
    <location>
        <begin position="7"/>
        <end position="19"/>
    </location>
</feature>
<proteinExistence type="inferred from homology"/>
<dbReference type="RefSeq" id="WP_011436363.1">
    <property type="nucleotide sequence ID" value="NC_007777.1"/>
</dbReference>
<dbReference type="GO" id="GO:0070566">
    <property type="term" value="F:adenylyltransferase activity"/>
    <property type="evidence" value="ECO:0007669"/>
    <property type="project" value="TreeGrafter"/>
</dbReference>
<dbReference type="STRING" id="106370.Francci3_1929"/>
<accession>Q2JBN8</accession>
<dbReference type="HOGENOM" id="CLU_000022_23_7_11"/>
<dbReference type="InterPro" id="IPR045851">
    <property type="entry name" value="AMP-bd_C_sf"/>
</dbReference>
<sequence>MPAIRSEVTSPTSAISPMSPTLHPRPGPPRSATTGGPTHATHGSHPTDPTGTTDARGHHEPLDAETLHDALDVAAARHPDTPVTFPSTHEVISLRDLAATSRIIAAALTTDGVQAGERVGVLAANSAEFLLALFAISRAGAAACPLPLPTTAHDLNGYADRVSRTTAAAGIHRVVTGGRVSAILRRTADRLGGLRFLPAADLVRDVGPATPTRQPHPGPECPVGAVGAVGADDVAIVQFTSGSTAAPKGVVLSHRAVLCGIRAIIDGIRLGEGDHGGIWLPLFHDMGLFATLSAIMTGIPMTVWSPADFVRDPAGWLRSFLASGATISPAPNFAYDDLVRAIDPDEVPGLDMRRWRVALNGAEPVSAVGVERFLDHFAPAGFAPTAMFPVYGMAEATLAVAFPPLGRAPVVTWVDRDRLAAEGIVTEVPREHPRAKGLVAVGRPVRDIRIRIADLHGDVLADPLGDGLAPSLRVGEIQIRGGSVTSGYLTAGGLTTGGFTADGWLRTGDLGFQRGDDLFVTGRDKEMIIIRGVNYYPEDAEAAVRDLPGVHRRRVVAFGSPDQPDAAGSPPDATGAKAAGGVTVVGETALTEPADRARLATDLRMAATAALGLSTVTVRLVEPGALPRTSSGKFQRLAVRDLVGRGVL</sequence>
<evidence type="ECO:0000256" key="1">
    <source>
        <dbReference type="ARBA" id="ARBA00006432"/>
    </source>
</evidence>
<evidence type="ECO:0000313" key="5">
    <source>
        <dbReference type="Proteomes" id="UP000001937"/>
    </source>
</evidence>
<dbReference type="Proteomes" id="UP000001937">
    <property type="component" value="Chromosome"/>
</dbReference>
<feature type="domain" description="AMP-dependent synthetase/ligase" evidence="3">
    <location>
        <begin position="72"/>
        <end position="489"/>
    </location>
</feature>
<evidence type="ECO:0000313" key="4">
    <source>
        <dbReference type="EMBL" id="ABD11304.1"/>
    </source>
</evidence>
<dbReference type="GO" id="GO:0006633">
    <property type="term" value="P:fatty acid biosynthetic process"/>
    <property type="evidence" value="ECO:0007669"/>
    <property type="project" value="TreeGrafter"/>
</dbReference>
<dbReference type="PhylomeDB" id="Q2JBN8"/>
<dbReference type="SUPFAM" id="SSF56801">
    <property type="entry name" value="Acetyl-CoA synthetase-like"/>
    <property type="match status" value="1"/>
</dbReference>
<organism evidence="4 5">
    <name type="scientific">Frankia casuarinae (strain DSM 45818 / CECT 9043 / HFP020203 / CcI3)</name>
    <dbReference type="NCBI Taxonomy" id="106370"/>
    <lineage>
        <taxon>Bacteria</taxon>
        <taxon>Bacillati</taxon>
        <taxon>Actinomycetota</taxon>
        <taxon>Actinomycetes</taxon>
        <taxon>Frankiales</taxon>
        <taxon>Frankiaceae</taxon>
        <taxon>Frankia</taxon>
    </lineage>
</organism>
<evidence type="ECO:0000256" key="2">
    <source>
        <dbReference type="SAM" id="MobiDB-lite"/>
    </source>
</evidence>
<gene>
    <name evidence="4" type="ordered locus">Francci3_1929</name>
</gene>
<dbReference type="eggNOG" id="COG0318">
    <property type="taxonomic scope" value="Bacteria"/>
</dbReference>
<dbReference type="InterPro" id="IPR042099">
    <property type="entry name" value="ANL_N_sf"/>
</dbReference>
<feature type="compositionally biased region" description="Low complexity" evidence="2">
    <location>
        <begin position="31"/>
        <end position="47"/>
    </location>
</feature>
<keyword evidence="5" id="KW-1185">Reference proteome</keyword>
<dbReference type="GO" id="GO:0005886">
    <property type="term" value="C:plasma membrane"/>
    <property type="evidence" value="ECO:0007669"/>
    <property type="project" value="TreeGrafter"/>
</dbReference>
<dbReference type="GO" id="GO:0016874">
    <property type="term" value="F:ligase activity"/>
    <property type="evidence" value="ECO:0007669"/>
    <property type="project" value="UniProtKB-KW"/>
</dbReference>
<name>Q2JBN8_FRACC</name>
<reference evidence="4 5" key="1">
    <citation type="journal article" date="2007" name="Genome Res.">
        <title>Genome characteristics of facultatively symbiotic Frankia sp. strains reflect host range and host plant biogeography.</title>
        <authorList>
            <person name="Normand P."/>
            <person name="Lapierre P."/>
            <person name="Tisa L.S."/>
            <person name="Gogarten J.P."/>
            <person name="Alloisio N."/>
            <person name="Bagnarol E."/>
            <person name="Bassi C.A."/>
            <person name="Berry A.M."/>
            <person name="Bickhart D.M."/>
            <person name="Choisne N."/>
            <person name="Couloux A."/>
            <person name="Cournoyer B."/>
            <person name="Cruveiller S."/>
            <person name="Daubin V."/>
            <person name="Demange N."/>
            <person name="Francino M.P."/>
            <person name="Goltsman E."/>
            <person name="Huang Y."/>
            <person name="Kopp O.R."/>
            <person name="Labarre L."/>
            <person name="Lapidus A."/>
            <person name="Lavire C."/>
            <person name="Marechal J."/>
            <person name="Martinez M."/>
            <person name="Mastronunzio J.E."/>
            <person name="Mullin B.C."/>
            <person name="Niemann J."/>
            <person name="Pujic P."/>
            <person name="Rawnsley T."/>
            <person name="Rouy Z."/>
            <person name="Schenowitz C."/>
            <person name="Sellstedt A."/>
            <person name="Tavares F."/>
            <person name="Tomkins J.P."/>
            <person name="Vallenet D."/>
            <person name="Valverde C."/>
            <person name="Wall L.G."/>
            <person name="Wang Y."/>
            <person name="Medigue C."/>
            <person name="Benson D.R."/>
        </authorList>
    </citation>
    <scope>NUCLEOTIDE SEQUENCE [LARGE SCALE GENOMIC DNA]</scope>
    <source>
        <strain evidence="5">DSM 45818 / CECT 9043 / CcI3</strain>
    </source>
</reference>
<dbReference type="Pfam" id="PF00501">
    <property type="entry name" value="AMP-binding"/>
    <property type="match status" value="1"/>
</dbReference>
<dbReference type="PANTHER" id="PTHR22754:SF32">
    <property type="entry name" value="DISCO-INTERACTING PROTEIN 2"/>
    <property type="match status" value="1"/>
</dbReference>
<comment type="similarity">
    <text evidence="1">Belongs to the ATP-dependent AMP-binding enzyme family.</text>
</comment>
<keyword evidence="4" id="KW-0436">Ligase</keyword>
<dbReference type="KEGG" id="fra:Francci3_1929"/>
<evidence type="ECO:0000259" key="3">
    <source>
        <dbReference type="Pfam" id="PF00501"/>
    </source>
</evidence>
<dbReference type="EMBL" id="CP000249">
    <property type="protein sequence ID" value="ABD11304.1"/>
    <property type="molecule type" value="Genomic_DNA"/>
</dbReference>
<protein>
    <submittedName>
        <fullName evidence="4">AMP-dependent synthetase and ligase</fullName>
    </submittedName>
</protein>
<dbReference type="Gene3D" id="3.40.50.12780">
    <property type="entry name" value="N-terminal domain of ligase-like"/>
    <property type="match status" value="1"/>
</dbReference>
<dbReference type="AlphaFoldDB" id="Q2JBN8"/>